<evidence type="ECO:0000256" key="10">
    <source>
        <dbReference type="ARBA" id="ARBA00023066"/>
    </source>
</evidence>
<dbReference type="Pfam" id="PF17810">
    <property type="entry name" value="Arg_decarb_HB"/>
    <property type="match status" value="1"/>
</dbReference>
<keyword evidence="9 14" id="KW-0663">Pyridoxal phosphate</keyword>
<evidence type="ECO:0000259" key="16">
    <source>
        <dbReference type="Pfam" id="PF02784"/>
    </source>
</evidence>
<dbReference type="GO" id="GO:0008295">
    <property type="term" value="P:spermidine biosynthetic process"/>
    <property type="evidence" value="ECO:0007669"/>
    <property type="project" value="UniProtKB-UniRule"/>
</dbReference>
<dbReference type="AlphaFoldDB" id="A0A5S5MFV7"/>
<evidence type="ECO:0000256" key="2">
    <source>
        <dbReference type="ARBA" id="ARBA00001946"/>
    </source>
</evidence>
<feature type="domain" description="Orn/DAP/Arg decarboxylase 2 N-terminal" evidence="16">
    <location>
        <begin position="101"/>
        <end position="349"/>
    </location>
</feature>
<keyword evidence="11" id="KW-0620">Polyamine biosynthesis</keyword>
<name>A0A5S5MFV7_9BACT</name>
<dbReference type="Pfam" id="PF02784">
    <property type="entry name" value="Orn_Arg_deC_N"/>
    <property type="match status" value="1"/>
</dbReference>
<dbReference type="Gene3D" id="1.10.287.3440">
    <property type="match status" value="1"/>
</dbReference>
<reference evidence="19 20" key="1">
    <citation type="submission" date="2019-06" db="EMBL/GenBank/DDBJ databases">
        <title>Desulfobotulus mexicanus sp. nov., a novel sulfate-reducing bacterium isolated from the sediment of an alkaline crater lake in Mexico.</title>
        <authorList>
            <person name="Hirschler-Rea A."/>
        </authorList>
    </citation>
    <scope>NUCLEOTIDE SEQUENCE [LARGE SCALE GENOMIC DNA]</scope>
    <source>
        <strain evidence="19 20">PAR22N</strain>
    </source>
</reference>
<dbReference type="InterPro" id="IPR041128">
    <property type="entry name" value="Arg_decarbox_C"/>
</dbReference>
<dbReference type="NCBIfam" id="TIGR01273">
    <property type="entry name" value="speA"/>
    <property type="match status" value="1"/>
</dbReference>
<keyword evidence="8" id="KW-0460">Magnesium</keyword>
<dbReference type="InterPro" id="IPR009006">
    <property type="entry name" value="Ala_racemase/Decarboxylase_C"/>
</dbReference>
<dbReference type="PANTHER" id="PTHR43295:SF9">
    <property type="entry name" value="BIOSYNTHETIC ARGININE DECARBOXYLASE"/>
    <property type="match status" value="1"/>
</dbReference>
<feature type="active site" description="Proton donor" evidence="15">
    <location>
        <position position="506"/>
    </location>
</feature>
<proteinExistence type="inferred from homology"/>
<gene>
    <name evidence="19" type="primary">speA</name>
    <name evidence="19" type="ORF">FIM25_09305</name>
</gene>
<comment type="function">
    <text evidence="3">Catalyzes the biosynthesis of agmatine from arginine.</text>
</comment>
<feature type="domain" description="Arginine decarboxylase C-terminal helical" evidence="18">
    <location>
        <begin position="584"/>
        <end position="637"/>
    </location>
</feature>
<feature type="domain" description="Arginine decarboxylase helical bundle" evidence="17">
    <location>
        <begin position="375"/>
        <end position="455"/>
    </location>
</feature>
<dbReference type="OrthoDB" id="9802658at2"/>
<evidence type="ECO:0000256" key="12">
    <source>
        <dbReference type="ARBA" id="ARBA00023239"/>
    </source>
</evidence>
<evidence type="ECO:0000256" key="7">
    <source>
        <dbReference type="ARBA" id="ARBA00022793"/>
    </source>
</evidence>
<evidence type="ECO:0000256" key="4">
    <source>
        <dbReference type="ARBA" id="ARBA00008357"/>
    </source>
</evidence>
<evidence type="ECO:0000313" key="20">
    <source>
        <dbReference type="Proteomes" id="UP000321899"/>
    </source>
</evidence>
<comment type="caution">
    <text evidence="19">The sequence shown here is derived from an EMBL/GenBank/DDBJ whole genome shotgun (WGS) entry which is preliminary data.</text>
</comment>
<evidence type="ECO:0000313" key="19">
    <source>
        <dbReference type="EMBL" id="TYT74557.1"/>
    </source>
</evidence>
<dbReference type="InterPro" id="IPR000183">
    <property type="entry name" value="Orn/DAP/Arg_de-COase"/>
</dbReference>
<dbReference type="GO" id="GO:0006527">
    <property type="term" value="P:L-arginine catabolic process"/>
    <property type="evidence" value="ECO:0007669"/>
    <property type="project" value="InterPro"/>
</dbReference>
<evidence type="ECO:0000256" key="3">
    <source>
        <dbReference type="ARBA" id="ARBA00002257"/>
    </source>
</evidence>
<dbReference type="PIRSF" id="PIRSF001336">
    <property type="entry name" value="Arg_decrbxlase"/>
    <property type="match status" value="1"/>
</dbReference>
<evidence type="ECO:0000259" key="18">
    <source>
        <dbReference type="Pfam" id="PF17944"/>
    </source>
</evidence>
<keyword evidence="20" id="KW-1185">Reference proteome</keyword>
<dbReference type="Gene3D" id="1.20.58.930">
    <property type="match status" value="1"/>
</dbReference>
<dbReference type="InterPro" id="IPR022653">
    <property type="entry name" value="De-COase2_pyr-phos_BS"/>
</dbReference>
<dbReference type="InterPro" id="IPR002985">
    <property type="entry name" value="Arg_decrbxlase"/>
</dbReference>
<keyword evidence="6" id="KW-0479">Metal-binding</keyword>
<dbReference type="InterPro" id="IPR022644">
    <property type="entry name" value="De-COase2_N"/>
</dbReference>
<evidence type="ECO:0000256" key="9">
    <source>
        <dbReference type="ARBA" id="ARBA00022898"/>
    </source>
</evidence>
<dbReference type="Gene3D" id="2.40.37.10">
    <property type="entry name" value="Lyase, Ornithine Decarboxylase, Chain A, domain 1"/>
    <property type="match status" value="1"/>
</dbReference>
<dbReference type="PANTHER" id="PTHR43295">
    <property type="entry name" value="ARGININE DECARBOXYLASE"/>
    <property type="match status" value="1"/>
</dbReference>
<evidence type="ECO:0000256" key="14">
    <source>
        <dbReference type="PIRSR" id="PIRSR001336-50"/>
    </source>
</evidence>
<accession>A0A5S5MFV7</accession>
<dbReference type="RefSeq" id="WP_139448556.1">
    <property type="nucleotide sequence ID" value="NZ_VDMB01000010.1"/>
</dbReference>
<evidence type="ECO:0000256" key="8">
    <source>
        <dbReference type="ARBA" id="ARBA00022842"/>
    </source>
</evidence>
<evidence type="ECO:0000256" key="13">
    <source>
        <dbReference type="NCBIfam" id="TIGR01273"/>
    </source>
</evidence>
<dbReference type="CDD" id="cd06830">
    <property type="entry name" value="PLPDE_III_ADC"/>
    <property type="match status" value="1"/>
</dbReference>
<dbReference type="InterPro" id="IPR040634">
    <property type="entry name" value="Arg_decarb_HB"/>
</dbReference>
<organism evidence="19 20">
    <name type="scientific">Desulfobotulus mexicanus</name>
    <dbReference type="NCBI Taxonomy" id="2586642"/>
    <lineage>
        <taxon>Bacteria</taxon>
        <taxon>Pseudomonadati</taxon>
        <taxon>Thermodesulfobacteriota</taxon>
        <taxon>Desulfobacteria</taxon>
        <taxon>Desulfobacterales</taxon>
        <taxon>Desulfobacteraceae</taxon>
        <taxon>Desulfobotulus</taxon>
    </lineage>
</organism>
<evidence type="ECO:0000256" key="11">
    <source>
        <dbReference type="ARBA" id="ARBA00023115"/>
    </source>
</evidence>
<protein>
    <recommendedName>
        <fullName evidence="5 13">Arginine decarboxylase</fullName>
        <ecNumber evidence="5 13">4.1.1.19</ecNumber>
    </recommendedName>
</protein>
<dbReference type="SUPFAM" id="SSF50621">
    <property type="entry name" value="Alanine racemase C-terminal domain-like"/>
    <property type="match status" value="1"/>
</dbReference>
<dbReference type="EMBL" id="VDMB01000010">
    <property type="protein sequence ID" value="TYT74557.1"/>
    <property type="molecule type" value="Genomic_DNA"/>
</dbReference>
<evidence type="ECO:0000256" key="1">
    <source>
        <dbReference type="ARBA" id="ARBA00001933"/>
    </source>
</evidence>
<keyword evidence="12 19" id="KW-0456">Lyase</keyword>
<sequence>MLEKNSLDRWSLENALDLYGVRNWGAGYFDISQDGEVIITPIPDRKDLSISIPRLIEGIRARGKEMPVLLRIENILDSQISCLHNAFSLAIANAGYKGNFRGVYPIKVNQQKQVVEEVTSFGARYHHGLEAGSKAELIAALSFLKDPEACIICNGYKDEEFVDLALWACKMGFPCFLVVEMPGELELILERAAIIDVRPRVGIRIKLASKAGGHWTESGGDRSIFGLDTTQVVALVDRLREVEMLDCLQLLHYHLGSQIPNIRDIRNAVLEACRIYVGLISEGAPMGYLDLGGGLAVDYDGSHTNFSNSRNYSIDEYCADIVETVMGVMDEEELPHPTIITESGRATVAYYSVLLFNILDVSRLEPQPFLSDIPEDAPDVIVNLVDVLHSLTLRNLQECFNDAIYYRDELRQRFQHGAVTLRERSLGETIFWHIIHTIAQDVKKLKRIPPELSELDDALADIYYGNLSVFQSLPDAWAIDHIFPIMPIHRLLEKPTRNAVIADITCDCDGKLDSFIDIQGVRRSLPLHELRPDEEYYLGAFLVGAYQETLGDLHNLFGDTNVVSVRIREDGTLDYVKEMEGDSVADVLSYVEYNPKAMAERFRHTAEMAIKAGFISVEDRYKVMKAYETGLLGYTYYER</sequence>
<dbReference type="Pfam" id="PF17944">
    <property type="entry name" value="Arg_decarbox_C"/>
    <property type="match status" value="1"/>
</dbReference>
<keyword evidence="10" id="KW-0745">Spermidine biosynthesis</keyword>
<evidence type="ECO:0000259" key="17">
    <source>
        <dbReference type="Pfam" id="PF17810"/>
    </source>
</evidence>
<dbReference type="GO" id="GO:0046872">
    <property type="term" value="F:metal ion binding"/>
    <property type="evidence" value="ECO:0007669"/>
    <property type="project" value="UniProtKB-KW"/>
</dbReference>
<dbReference type="GO" id="GO:0008792">
    <property type="term" value="F:arginine decarboxylase activity"/>
    <property type="evidence" value="ECO:0007669"/>
    <property type="project" value="UniProtKB-UniRule"/>
</dbReference>
<comment type="cofactor">
    <cofactor evidence="1 14">
        <name>pyridoxal 5'-phosphate</name>
        <dbReference type="ChEBI" id="CHEBI:597326"/>
    </cofactor>
</comment>
<dbReference type="Proteomes" id="UP000321899">
    <property type="component" value="Unassembled WGS sequence"/>
</dbReference>
<keyword evidence="7" id="KW-0210">Decarboxylase</keyword>
<evidence type="ECO:0000256" key="6">
    <source>
        <dbReference type="ARBA" id="ARBA00022723"/>
    </source>
</evidence>
<feature type="modified residue" description="N6-(pyridoxal phosphate)lysine" evidence="14">
    <location>
        <position position="107"/>
    </location>
</feature>
<dbReference type="PRINTS" id="PR01179">
    <property type="entry name" value="ODADCRBXLASE"/>
</dbReference>
<dbReference type="EC" id="4.1.1.19" evidence="5 13"/>
<dbReference type="PROSITE" id="PS00878">
    <property type="entry name" value="ODR_DC_2_1"/>
    <property type="match status" value="1"/>
</dbReference>
<evidence type="ECO:0000256" key="5">
    <source>
        <dbReference type="ARBA" id="ARBA00012426"/>
    </source>
</evidence>
<comment type="cofactor">
    <cofactor evidence="2">
        <name>Mg(2+)</name>
        <dbReference type="ChEBI" id="CHEBI:18420"/>
    </cofactor>
</comment>
<evidence type="ECO:0000256" key="15">
    <source>
        <dbReference type="PIRSR" id="PIRSR600183-50"/>
    </source>
</evidence>
<dbReference type="PRINTS" id="PR01180">
    <property type="entry name" value="ARGDCRBXLASE"/>
</dbReference>
<dbReference type="Gene3D" id="3.20.20.10">
    <property type="entry name" value="Alanine racemase"/>
    <property type="match status" value="1"/>
</dbReference>
<comment type="similarity">
    <text evidence="4">Belongs to the Orn/Lys/Arg decarboxylase class-II family. SpeA subfamily.</text>
</comment>
<dbReference type="SUPFAM" id="SSF51419">
    <property type="entry name" value="PLP-binding barrel"/>
    <property type="match status" value="1"/>
</dbReference>
<dbReference type="NCBIfam" id="NF003763">
    <property type="entry name" value="PRK05354.1"/>
    <property type="match status" value="1"/>
</dbReference>
<dbReference type="InterPro" id="IPR029066">
    <property type="entry name" value="PLP-binding_barrel"/>
</dbReference>